<organism evidence="1 2">
    <name type="scientific">Allofranklinella schreckenbergeri</name>
    <dbReference type="NCBI Taxonomy" id="1076744"/>
    <lineage>
        <taxon>Bacteria</taxon>
        <taxon>Pseudomonadati</taxon>
        <taxon>Pseudomonadota</taxon>
        <taxon>Betaproteobacteria</taxon>
        <taxon>Burkholderiales</taxon>
        <taxon>Comamonadaceae</taxon>
        <taxon>Allofranklinella</taxon>
    </lineage>
</organism>
<evidence type="ECO:0000313" key="1">
    <source>
        <dbReference type="EMBL" id="RMW95066.1"/>
    </source>
</evidence>
<reference evidence="1 2" key="1">
    <citation type="submission" date="2018-10" db="EMBL/GenBank/DDBJ databases">
        <title>Comamonadaceae CDC group NO-1 genome sequencing and assembly.</title>
        <authorList>
            <person name="Bernier A.-M."/>
            <person name="Bernard K."/>
        </authorList>
    </citation>
    <scope>NUCLEOTIDE SEQUENCE [LARGE SCALE GENOMIC DNA]</scope>
    <source>
        <strain evidence="1 2">NML970147</strain>
    </source>
</reference>
<accession>A0A3M6PWF6</accession>
<proteinExistence type="predicted"/>
<comment type="caution">
    <text evidence="1">The sequence shown here is derived from an EMBL/GenBank/DDBJ whole genome shotgun (WGS) entry which is preliminary data.</text>
</comment>
<protein>
    <submittedName>
        <fullName evidence="1">Uncharacterized protein</fullName>
    </submittedName>
</protein>
<sequence length="294" mass="33542">MQTLFPGSALYLKNKWRGGHNGRKGTDYERLYAAFALAQVLVRYCMLPRVERWPAVYEQVEAAVDDLLVETADGARYHQLKNVQDLSWGRGEEGSVHADFMMQKSLSDALEERGSTVLVVANLGLADKLKRTLPENIEEHTEVEFFPFCDGSINRLIFEHHPLREILAQLSITSSPDLAELGFVYSALAAAFMHSDKGGRVDELLMIAQEQSPQLIRLLPEQAANIKIKDELKNILREIPDFRFSIERGFFEWSRKNDSGVLKYSCLTPQFDAFQKMIIQANPKTFEQLEEFLL</sequence>
<dbReference type="EMBL" id="RDQM01000019">
    <property type="protein sequence ID" value="RMW95066.1"/>
    <property type="molecule type" value="Genomic_DNA"/>
</dbReference>
<name>A0A3M6PWF6_9BURK</name>
<dbReference type="Proteomes" id="UP000267521">
    <property type="component" value="Unassembled WGS sequence"/>
</dbReference>
<gene>
    <name evidence="1" type="ORF">EBQ26_11620</name>
</gene>
<dbReference type="AlphaFoldDB" id="A0A3M6PWF6"/>
<evidence type="ECO:0000313" key="2">
    <source>
        <dbReference type="Proteomes" id="UP000267521"/>
    </source>
</evidence>